<evidence type="ECO:0000259" key="5">
    <source>
        <dbReference type="Pfam" id="PF00171"/>
    </source>
</evidence>
<keyword evidence="7" id="KW-1185">Reference proteome</keyword>
<dbReference type="FunFam" id="3.40.309.10:FF:000009">
    <property type="entry name" value="Aldehyde dehydrogenase A"/>
    <property type="match status" value="1"/>
</dbReference>
<evidence type="ECO:0000313" key="7">
    <source>
        <dbReference type="Proteomes" id="UP000552700"/>
    </source>
</evidence>
<name>A0A841J455_9SPHN</name>
<dbReference type="RefSeq" id="WP_184078220.1">
    <property type="nucleotide sequence ID" value="NZ_JACIJP010000001.1"/>
</dbReference>
<feature type="active site" evidence="3">
    <location>
        <position position="254"/>
    </location>
</feature>
<dbReference type="Proteomes" id="UP000552700">
    <property type="component" value="Unassembled WGS sequence"/>
</dbReference>
<organism evidence="6 7">
    <name type="scientific">Sphingobium subterraneum</name>
    <dbReference type="NCBI Taxonomy" id="627688"/>
    <lineage>
        <taxon>Bacteria</taxon>
        <taxon>Pseudomonadati</taxon>
        <taxon>Pseudomonadota</taxon>
        <taxon>Alphaproteobacteria</taxon>
        <taxon>Sphingomonadales</taxon>
        <taxon>Sphingomonadaceae</taxon>
        <taxon>Sphingobium</taxon>
    </lineage>
</organism>
<dbReference type="Pfam" id="PF00171">
    <property type="entry name" value="Aldedh"/>
    <property type="match status" value="1"/>
</dbReference>
<comment type="similarity">
    <text evidence="1 4">Belongs to the aldehyde dehydrogenase family.</text>
</comment>
<gene>
    <name evidence="6" type="ORF">FHS92_001072</name>
</gene>
<dbReference type="AlphaFoldDB" id="A0A841J455"/>
<dbReference type="InterPro" id="IPR015590">
    <property type="entry name" value="Aldehyde_DH_dom"/>
</dbReference>
<keyword evidence="2 4" id="KW-0560">Oxidoreductase</keyword>
<feature type="domain" description="Aldehyde dehydrogenase" evidence="5">
    <location>
        <begin position="16"/>
        <end position="475"/>
    </location>
</feature>
<dbReference type="Gene3D" id="3.40.605.10">
    <property type="entry name" value="Aldehyde Dehydrogenase, Chain A, domain 1"/>
    <property type="match status" value="1"/>
</dbReference>
<evidence type="ECO:0000256" key="3">
    <source>
        <dbReference type="PROSITE-ProRule" id="PRU10007"/>
    </source>
</evidence>
<evidence type="ECO:0000313" key="6">
    <source>
        <dbReference type="EMBL" id="MBB6123365.1"/>
    </source>
</evidence>
<dbReference type="PANTHER" id="PTHR42804:SF1">
    <property type="entry name" value="ALDEHYDE DEHYDROGENASE-RELATED"/>
    <property type="match status" value="1"/>
</dbReference>
<sequence>MSRYRGFERFLIGSQWVEPSGTDVHVVVSPGSGQEIGTVRLAGQTDIDKAVDAAYRAHESRIWVDLPIEQKAEKIRAARAYCEGQIDRLVELSANELGMPVRQSRGRHQAALTFFDQAIEHARAFAQPELRLDPLTQRSGLISREPVGVVAAITPFNGPFSMGINKAANALMAGCPVILKPSPEGALHTEVLAEAFAAADFPAGVISVLPGGRDAGSRLVAHPHVGMVTFTGSTVGGRAIAKSCAENFTRSSLELGGKSAAIICADADLDTVMTYLPIGSFGNAGQVCVTLSRIYVHRSLFDTLVERLRLAVEQLVAGDPADQDTTHGPIISRSQLDRINGMVQAAIKDGAKVVTGGSILDRPGFYFAPTILTNVTNSMPIVQEEVFGPVAVMLPFDDDDEAVRLANDSHFGLHGAIFTRDIERGIDLAKRVKTGTLALNGYGMTSNGPFGGTKWSGWGREFGPEGMDDFFELKNTSLDAAAAAWWESRRSVTAA</sequence>
<dbReference type="InterPro" id="IPR016161">
    <property type="entry name" value="Ald_DH/histidinol_DH"/>
</dbReference>
<reference evidence="6 7" key="1">
    <citation type="submission" date="2020-08" db="EMBL/GenBank/DDBJ databases">
        <title>Genomic Encyclopedia of Type Strains, Phase IV (KMG-IV): sequencing the most valuable type-strain genomes for metagenomic binning, comparative biology and taxonomic classification.</title>
        <authorList>
            <person name="Goeker M."/>
        </authorList>
    </citation>
    <scope>NUCLEOTIDE SEQUENCE [LARGE SCALE GENOMIC DNA]</scope>
    <source>
        <strain evidence="6 7">DSM 102255</strain>
    </source>
</reference>
<dbReference type="InterPro" id="IPR016162">
    <property type="entry name" value="Ald_DH_N"/>
</dbReference>
<proteinExistence type="inferred from homology"/>
<accession>A0A841J455</accession>
<dbReference type="InterPro" id="IPR016163">
    <property type="entry name" value="Ald_DH_C"/>
</dbReference>
<evidence type="ECO:0000256" key="2">
    <source>
        <dbReference type="ARBA" id="ARBA00023002"/>
    </source>
</evidence>
<dbReference type="EMBL" id="JACIJP010000001">
    <property type="protein sequence ID" value="MBB6123365.1"/>
    <property type="molecule type" value="Genomic_DNA"/>
</dbReference>
<comment type="caution">
    <text evidence="6">The sequence shown here is derived from an EMBL/GenBank/DDBJ whole genome shotgun (WGS) entry which is preliminary data.</text>
</comment>
<dbReference type="InterPro" id="IPR029510">
    <property type="entry name" value="Ald_DH_CS_GLU"/>
</dbReference>
<dbReference type="GO" id="GO:0016620">
    <property type="term" value="F:oxidoreductase activity, acting on the aldehyde or oxo group of donors, NAD or NADP as acceptor"/>
    <property type="evidence" value="ECO:0007669"/>
    <property type="project" value="InterPro"/>
</dbReference>
<dbReference type="SUPFAM" id="SSF53720">
    <property type="entry name" value="ALDH-like"/>
    <property type="match status" value="1"/>
</dbReference>
<protein>
    <submittedName>
        <fullName evidence="6">Acyl-CoA reductase-like NAD-dependent aldehyde dehydrogenase</fullName>
    </submittedName>
</protein>
<evidence type="ECO:0000256" key="4">
    <source>
        <dbReference type="RuleBase" id="RU003345"/>
    </source>
</evidence>
<dbReference type="Gene3D" id="3.40.309.10">
    <property type="entry name" value="Aldehyde Dehydrogenase, Chain A, domain 2"/>
    <property type="match status" value="1"/>
</dbReference>
<dbReference type="PANTHER" id="PTHR42804">
    <property type="entry name" value="ALDEHYDE DEHYDROGENASE"/>
    <property type="match status" value="1"/>
</dbReference>
<dbReference type="PROSITE" id="PS00687">
    <property type="entry name" value="ALDEHYDE_DEHYDR_GLU"/>
    <property type="match status" value="1"/>
</dbReference>
<evidence type="ECO:0000256" key="1">
    <source>
        <dbReference type="ARBA" id="ARBA00009986"/>
    </source>
</evidence>